<dbReference type="EMBL" id="KV454209">
    <property type="protein sequence ID" value="ODQ61117.1"/>
    <property type="molecule type" value="Genomic_DNA"/>
</dbReference>
<comment type="subcellular location">
    <subcellularLocation>
        <location evidence="1">Vacuole membrane</location>
        <topology evidence="1">Multi-pass membrane protein</topology>
    </subcellularLocation>
</comment>
<keyword evidence="5 6" id="KW-0472">Membrane</keyword>
<gene>
    <name evidence="9" type="ORF">WICANDRAFT_90344</name>
</gene>
<dbReference type="InterPro" id="IPR013057">
    <property type="entry name" value="AA_transpt_TM"/>
</dbReference>
<feature type="transmembrane region" description="Helical" evidence="6">
    <location>
        <begin position="103"/>
        <end position="127"/>
    </location>
</feature>
<accession>A0A1E3P8C2</accession>
<reference evidence="9 10" key="1">
    <citation type="journal article" date="2016" name="Proc. Natl. Acad. Sci. U.S.A.">
        <title>Comparative genomics of biotechnologically important yeasts.</title>
        <authorList>
            <person name="Riley R."/>
            <person name="Haridas S."/>
            <person name="Wolfe K.H."/>
            <person name="Lopes M.R."/>
            <person name="Hittinger C.T."/>
            <person name="Goeker M."/>
            <person name="Salamov A.A."/>
            <person name="Wisecaver J.H."/>
            <person name="Long T.M."/>
            <person name="Calvey C.H."/>
            <person name="Aerts A.L."/>
            <person name="Barry K.W."/>
            <person name="Choi C."/>
            <person name="Clum A."/>
            <person name="Coughlan A.Y."/>
            <person name="Deshpande S."/>
            <person name="Douglass A.P."/>
            <person name="Hanson S.J."/>
            <person name="Klenk H.-P."/>
            <person name="LaButti K.M."/>
            <person name="Lapidus A."/>
            <person name="Lindquist E.A."/>
            <person name="Lipzen A.M."/>
            <person name="Meier-Kolthoff J.P."/>
            <person name="Ohm R.A."/>
            <person name="Otillar R.P."/>
            <person name="Pangilinan J.L."/>
            <person name="Peng Y."/>
            <person name="Rokas A."/>
            <person name="Rosa C.A."/>
            <person name="Scheuner C."/>
            <person name="Sibirny A.A."/>
            <person name="Slot J.C."/>
            <person name="Stielow J.B."/>
            <person name="Sun H."/>
            <person name="Kurtzman C.P."/>
            <person name="Blackwell M."/>
            <person name="Grigoriev I.V."/>
            <person name="Jeffries T.W."/>
        </authorList>
    </citation>
    <scope>NUCLEOTIDE SEQUENCE [LARGE SCALE GENOMIC DNA]</scope>
    <source>
        <strain evidence="10">ATCC 58044 / CBS 1984 / NCYC 433 / NRRL Y-366-8</strain>
    </source>
</reference>
<protein>
    <recommendedName>
        <fullName evidence="8">Amino acid transporter transmembrane domain-containing protein</fullName>
    </recommendedName>
</protein>
<evidence type="ECO:0000313" key="9">
    <source>
        <dbReference type="EMBL" id="ODQ61117.1"/>
    </source>
</evidence>
<evidence type="ECO:0000256" key="6">
    <source>
        <dbReference type="SAM" id="Phobius"/>
    </source>
</evidence>
<evidence type="ECO:0000259" key="8">
    <source>
        <dbReference type="Pfam" id="PF01490"/>
    </source>
</evidence>
<feature type="signal peptide" evidence="7">
    <location>
        <begin position="1"/>
        <end position="24"/>
    </location>
</feature>
<keyword evidence="7" id="KW-0732">Signal</keyword>
<dbReference type="AlphaFoldDB" id="A0A1E3P8C2"/>
<feature type="transmembrane region" description="Helical" evidence="6">
    <location>
        <begin position="236"/>
        <end position="256"/>
    </location>
</feature>
<evidence type="ECO:0000313" key="10">
    <source>
        <dbReference type="Proteomes" id="UP000094112"/>
    </source>
</evidence>
<name>A0A1E3P8C2_WICAA</name>
<evidence type="ECO:0000256" key="5">
    <source>
        <dbReference type="ARBA" id="ARBA00023136"/>
    </source>
</evidence>
<sequence>MVMLMHAIYLILAVSLLILGSAQGLSQVIKEKFCFIALMVFFTLAGIALGQIRTLKVYSTLASFSVYFTIILCILTMGGVAHSPPNYSAAFKTRNVEQGPVQVQAFIGGGTMMNQLVGIMNIIYAYAGSIMFPEILAEMQHPWDFWKGAALAQTLIFVAYLFFGVFVYCYQGQFVINPANQGMTIYALQTVCNVISIVTGMVAAGLYMHVGLKSMYQNVVVDIFKGPTLGVFKGKIFWIFFAVGYWIVSFIIAAAVPQLSNIAAISAAACALQFTYSFPALMSCTLQVRKDALLGDGLFNPETDRCERSDTWFQFSRWNTFNFILGLASLSLAGLGLWSSIESIIETFAASGSPSSFSCKAPV</sequence>
<feature type="transmembrane region" description="Helical" evidence="6">
    <location>
        <begin position="262"/>
        <end position="281"/>
    </location>
</feature>
<comment type="similarity">
    <text evidence="2">Belongs to the amino acid/polyamine transporter 2 family.</text>
</comment>
<feature type="chain" id="PRO_5009133756" description="Amino acid transporter transmembrane domain-containing protein" evidence="7">
    <location>
        <begin position="25"/>
        <end position="363"/>
    </location>
</feature>
<dbReference type="Proteomes" id="UP000094112">
    <property type="component" value="Unassembled WGS sequence"/>
</dbReference>
<proteinExistence type="inferred from homology"/>
<feature type="transmembrane region" description="Helical" evidence="6">
    <location>
        <begin position="321"/>
        <end position="341"/>
    </location>
</feature>
<feature type="transmembrane region" description="Helical" evidence="6">
    <location>
        <begin position="185"/>
        <end position="207"/>
    </location>
</feature>
<feature type="transmembrane region" description="Helical" evidence="6">
    <location>
        <begin position="34"/>
        <end position="52"/>
    </location>
</feature>
<evidence type="ECO:0000256" key="4">
    <source>
        <dbReference type="ARBA" id="ARBA00022989"/>
    </source>
</evidence>
<dbReference type="Pfam" id="PF01490">
    <property type="entry name" value="Aa_trans"/>
    <property type="match status" value="1"/>
</dbReference>
<dbReference type="PANTHER" id="PTHR22950:SF461">
    <property type="entry name" value="AMINO ACID TRANSPORTER TRANSMEMBRANE DOMAIN-CONTAINING PROTEIN"/>
    <property type="match status" value="1"/>
</dbReference>
<dbReference type="GO" id="GO:0015179">
    <property type="term" value="F:L-amino acid transmembrane transporter activity"/>
    <property type="evidence" value="ECO:0007669"/>
    <property type="project" value="TreeGrafter"/>
</dbReference>
<dbReference type="GeneID" id="30203478"/>
<keyword evidence="4 6" id="KW-1133">Transmembrane helix</keyword>
<feature type="transmembrane region" description="Helical" evidence="6">
    <location>
        <begin position="64"/>
        <end position="83"/>
    </location>
</feature>
<evidence type="ECO:0000256" key="2">
    <source>
        <dbReference type="ARBA" id="ARBA00008066"/>
    </source>
</evidence>
<dbReference type="OrthoDB" id="40134at2759"/>
<evidence type="ECO:0000256" key="3">
    <source>
        <dbReference type="ARBA" id="ARBA00022692"/>
    </source>
</evidence>
<dbReference type="STRING" id="683960.A0A1E3P8C2"/>
<dbReference type="GO" id="GO:0005774">
    <property type="term" value="C:vacuolar membrane"/>
    <property type="evidence" value="ECO:0007669"/>
    <property type="project" value="UniProtKB-SubCell"/>
</dbReference>
<evidence type="ECO:0000256" key="7">
    <source>
        <dbReference type="SAM" id="SignalP"/>
    </source>
</evidence>
<feature type="transmembrane region" description="Helical" evidence="6">
    <location>
        <begin position="148"/>
        <end position="173"/>
    </location>
</feature>
<feature type="domain" description="Amino acid transporter transmembrane" evidence="8">
    <location>
        <begin position="7"/>
        <end position="286"/>
    </location>
</feature>
<dbReference type="RefSeq" id="XP_019040324.1">
    <property type="nucleotide sequence ID" value="XM_019186232.1"/>
</dbReference>
<organism evidence="9 10">
    <name type="scientific">Wickerhamomyces anomalus (strain ATCC 58044 / CBS 1984 / NCYC 433 / NRRL Y-366-8)</name>
    <name type="common">Yeast</name>
    <name type="synonym">Hansenula anomala</name>
    <dbReference type="NCBI Taxonomy" id="683960"/>
    <lineage>
        <taxon>Eukaryota</taxon>
        <taxon>Fungi</taxon>
        <taxon>Dikarya</taxon>
        <taxon>Ascomycota</taxon>
        <taxon>Saccharomycotina</taxon>
        <taxon>Saccharomycetes</taxon>
        <taxon>Phaffomycetales</taxon>
        <taxon>Wickerhamomycetaceae</taxon>
        <taxon>Wickerhamomyces</taxon>
    </lineage>
</organism>
<keyword evidence="3 6" id="KW-0812">Transmembrane</keyword>
<dbReference type="PANTHER" id="PTHR22950">
    <property type="entry name" value="AMINO ACID TRANSPORTER"/>
    <property type="match status" value="1"/>
</dbReference>
<evidence type="ECO:0000256" key="1">
    <source>
        <dbReference type="ARBA" id="ARBA00004128"/>
    </source>
</evidence>
<keyword evidence="10" id="KW-1185">Reference proteome</keyword>